<feature type="transmembrane region" description="Helical" evidence="11">
    <location>
        <begin position="615"/>
        <end position="635"/>
    </location>
</feature>
<proteinExistence type="predicted"/>
<dbReference type="GO" id="GO:0071669">
    <property type="term" value="P:plant-type cell wall organization or biogenesis"/>
    <property type="evidence" value="ECO:0007669"/>
    <property type="project" value="UniProtKB-ARBA"/>
</dbReference>
<accession>A0AAV9BJD5</accession>
<feature type="binding site" evidence="9">
    <location>
        <position position="110"/>
    </location>
    <ligand>
        <name>UDP-alpha-D-glucose</name>
        <dbReference type="ChEBI" id="CHEBI:58885"/>
    </ligand>
</feature>
<gene>
    <name evidence="12" type="ORF">QJS04_geneDACA012772</name>
</gene>
<evidence type="ECO:0000313" key="12">
    <source>
        <dbReference type="EMBL" id="KAK1276158.1"/>
    </source>
</evidence>
<reference evidence="12" key="2">
    <citation type="submission" date="2023-06" db="EMBL/GenBank/DDBJ databases">
        <authorList>
            <person name="Ma L."/>
            <person name="Liu K.-W."/>
            <person name="Li Z."/>
            <person name="Hsiao Y.-Y."/>
            <person name="Qi Y."/>
            <person name="Fu T."/>
            <person name="Tang G."/>
            <person name="Zhang D."/>
            <person name="Sun W.-H."/>
            <person name="Liu D.-K."/>
            <person name="Li Y."/>
            <person name="Chen G.-Z."/>
            <person name="Liu X.-D."/>
            <person name="Liao X.-Y."/>
            <person name="Jiang Y.-T."/>
            <person name="Yu X."/>
            <person name="Hao Y."/>
            <person name="Huang J."/>
            <person name="Zhao X.-W."/>
            <person name="Ke S."/>
            <person name="Chen Y.-Y."/>
            <person name="Wu W.-L."/>
            <person name="Hsu J.-L."/>
            <person name="Lin Y.-F."/>
            <person name="Huang M.-D."/>
            <person name="Li C.-Y."/>
            <person name="Huang L."/>
            <person name="Wang Z.-W."/>
            <person name="Zhao X."/>
            <person name="Zhong W.-Y."/>
            <person name="Peng D.-H."/>
            <person name="Ahmad S."/>
            <person name="Lan S."/>
            <person name="Zhang J.-S."/>
            <person name="Tsai W.-C."/>
            <person name="Van De Peer Y."/>
            <person name="Liu Z.-J."/>
        </authorList>
    </citation>
    <scope>NUCLEOTIDE SEQUENCE</scope>
    <source>
        <strain evidence="12">SCP</strain>
        <tissue evidence="12">Leaves</tissue>
    </source>
</reference>
<dbReference type="GO" id="GO:0016020">
    <property type="term" value="C:membrane"/>
    <property type="evidence" value="ECO:0007669"/>
    <property type="project" value="InterPro"/>
</dbReference>
<dbReference type="FunFam" id="3.90.550.10:FF:000135">
    <property type="entry name" value="Cellulose synthase-like protein G3"/>
    <property type="match status" value="1"/>
</dbReference>
<comment type="caution">
    <text evidence="12">The sequence shown here is derived from an EMBL/GenBank/DDBJ whole genome shotgun (WGS) entry which is preliminary data.</text>
</comment>
<dbReference type="GO" id="GO:0016760">
    <property type="term" value="F:cellulose synthase (UDP-forming) activity"/>
    <property type="evidence" value="ECO:0007669"/>
    <property type="project" value="InterPro"/>
</dbReference>
<feature type="transmembrane region" description="Helical" evidence="11">
    <location>
        <begin position="506"/>
        <end position="534"/>
    </location>
</feature>
<dbReference type="AlphaFoldDB" id="A0AAV9BJD5"/>
<keyword evidence="13" id="KW-1185">Reference proteome</keyword>
<evidence type="ECO:0000256" key="8">
    <source>
        <dbReference type="PIRSR" id="PIRSR605150-1"/>
    </source>
</evidence>
<feature type="binding site" evidence="10">
    <location>
        <position position="299"/>
    </location>
    <ligand>
        <name>Mn(2+)</name>
        <dbReference type="ChEBI" id="CHEBI:29035"/>
    </ligand>
</feature>
<evidence type="ECO:0000256" key="2">
    <source>
        <dbReference type="ARBA" id="ARBA00022676"/>
    </source>
</evidence>
<evidence type="ECO:0000256" key="9">
    <source>
        <dbReference type="PIRSR" id="PIRSR605150-2"/>
    </source>
</evidence>
<evidence type="ECO:0000313" key="13">
    <source>
        <dbReference type="Proteomes" id="UP001179952"/>
    </source>
</evidence>
<name>A0AAV9BJD5_ACOGR</name>
<feature type="active site" evidence="8">
    <location>
        <position position="431"/>
    </location>
</feature>
<feature type="binding site" evidence="10">
    <location>
        <position position="275"/>
    </location>
    <ligand>
        <name>Mn(2+)</name>
        <dbReference type="ChEBI" id="CHEBI:29035"/>
    </ligand>
</feature>
<feature type="binding site" evidence="9">
    <location>
        <position position="140"/>
    </location>
    <ligand>
        <name>UDP-alpha-D-glucose</name>
        <dbReference type="ChEBI" id="CHEBI:58885"/>
    </ligand>
</feature>
<keyword evidence="7" id="KW-0961">Cell wall biogenesis/degradation</keyword>
<protein>
    <submittedName>
        <fullName evidence="12">Cellulose synthase-like protein G3</fullName>
    </submittedName>
</protein>
<sequence>MADTEETKALPLHTCHPDPLTSLTRTHALLHTCATLAVLHHRLRHLSPSLLHLPLLLSDLVLAFMWAFNQAFHARRVRRLTFPENLPRRGVRAHQWPSLDVFVCTADPRKEPPMGVVNTALSAMAFDYPAGKVNVYVSDDGGCRVTLLAFAEAARFARHWVPFCREVGVRERSPEAYFAAPRAHPNSVEIKAMYERMKEKVDRAMETGQEIAEMNGPDEHKTFSKWTADFTREDHPTVIQILLDSERDVDVVGHAMPSLIYVSREKRPCVHHHFKAGALNALTRVSATMTNAPIILTLDCDMNCNDPQAPQRALCHFLDPDAPPNLAYVQFPQHFRGMDENDIYGCEWKGPFQINPIGMDGLRGPDFEGTGCFFRRRALHREPLLLNSKERDRNIDASNLDMAHRVTRCTYENGTKWGATMGFRYGSLVEDYFTGYRLHCEGWVSVFCDPQPPAFVGDAPCNLQDSLIQCMRWSIGLLEVLFSKYNTIAFGVKNINLLMGMCYSHYAFWAFWSIPITTYAFLPQLALLIGVPMFPKDLFIFLRANGTIRRWWNNQRMWMIRGVTCFPLASIQFFFQNCGISGSTFNLTGKARHDDEQSDRYARGIFEFGTVSSPFFVSLATVAMINLVAFWVGLVRAVLEEGYFDSMFVQVVLCGFVVVNCWPVYEAMVVRKDGGRLPGEVKRVSFFMALVIFAIAYLVSSM</sequence>
<evidence type="ECO:0000256" key="7">
    <source>
        <dbReference type="ARBA" id="ARBA00023316"/>
    </source>
</evidence>
<keyword evidence="4 11" id="KW-0812">Transmembrane</keyword>
<feature type="binding site" evidence="9">
    <location>
        <position position="111"/>
    </location>
    <ligand>
        <name>UDP-alpha-D-glucose</name>
        <dbReference type="ChEBI" id="CHEBI:58885"/>
    </ligand>
</feature>
<evidence type="ECO:0000256" key="6">
    <source>
        <dbReference type="ARBA" id="ARBA00023136"/>
    </source>
</evidence>
<dbReference type="GO" id="GO:0030244">
    <property type="term" value="P:cellulose biosynthetic process"/>
    <property type="evidence" value="ECO:0007669"/>
    <property type="project" value="InterPro"/>
</dbReference>
<dbReference type="EMBL" id="JAUJYN010000003">
    <property type="protein sequence ID" value="KAK1276158.1"/>
    <property type="molecule type" value="Genomic_DNA"/>
</dbReference>
<feature type="transmembrane region" description="Helical" evidence="11">
    <location>
        <begin position="647"/>
        <end position="665"/>
    </location>
</feature>
<keyword evidence="6 11" id="KW-0472">Membrane</keyword>
<comment type="subcellular location">
    <subcellularLocation>
        <location evidence="1">Endomembrane system</location>
        <topology evidence="1">Multi-pass membrane protein</topology>
    </subcellularLocation>
</comment>
<dbReference type="InterPro" id="IPR005150">
    <property type="entry name" value="Cellulose_synth"/>
</dbReference>
<feature type="transmembrane region" description="Helical" evidence="11">
    <location>
        <begin position="685"/>
        <end position="700"/>
    </location>
</feature>
<feature type="transmembrane region" description="Helical" evidence="11">
    <location>
        <begin position="50"/>
        <end position="68"/>
    </location>
</feature>
<organism evidence="12 13">
    <name type="scientific">Acorus gramineus</name>
    <name type="common">Dwarf sweet flag</name>
    <dbReference type="NCBI Taxonomy" id="55184"/>
    <lineage>
        <taxon>Eukaryota</taxon>
        <taxon>Viridiplantae</taxon>
        <taxon>Streptophyta</taxon>
        <taxon>Embryophyta</taxon>
        <taxon>Tracheophyta</taxon>
        <taxon>Spermatophyta</taxon>
        <taxon>Magnoliopsida</taxon>
        <taxon>Liliopsida</taxon>
        <taxon>Acoraceae</taxon>
        <taxon>Acorus</taxon>
    </lineage>
</organism>
<dbReference type="InterPro" id="IPR029044">
    <property type="entry name" value="Nucleotide-diphossugar_trans"/>
</dbReference>
<dbReference type="GO" id="GO:0012505">
    <property type="term" value="C:endomembrane system"/>
    <property type="evidence" value="ECO:0007669"/>
    <property type="project" value="UniProtKB-SubCell"/>
</dbReference>
<evidence type="ECO:0000256" key="11">
    <source>
        <dbReference type="SAM" id="Phobius"/>
    </source>
</evidence>
<evidence type="ECO:0000256" key="5">
    <source>
        <dbReference type="ARBA" id="ARBA00022989"/>
    </source>
</evidence>
<dbReference type="GO" id="GO:0071555">
    <property type="term" value="P:cell wall organization"/>
    <property type="evidence" value="ECO:0007669"/>
    <property type="project" value="UniProtKB-KW"/>
</dbReference>
<keyword evidence="5 11" id="KW-1133">Transmembrane helix</keyword>
<evidence type="ECO:0000256" key="3">
    <source>
        <dbReference type="ARBA" id="ARBA00022679"/>
    </source>
</evidence>
<evidence type="ECO:0000256" key="1">
    <source>
        <dbReference type="ARBA" id="ARBA00004127"/>
    </source>
</evidence>
<dbReference type="Pfam" id="PF03552">
    <property type="entry name" value="Cellulose_synt"/>
    <property type="match status" value="2"/>
</dbReference>
<reference evidence="12" key="1">
    <citation type="journal article" date="2023" name="Nat. Commun.">
        <title>Diploid and tetraploid genomes of Acorus and the evolution of monocots.</title>
        <authorList>
            <person name="Ma L."/>
            <person name="Liu K.W."/>
            <person name="Li Z."/>
            <person name="Hsiao Y.Y."/>
            <person name="Qi Y."/>
            <person name="Fu T."/>
            <person name="Tang G.D."/>
            <person name="Zhang D."/>
            <person name="Sun W.H."/>
            <person name="Liu D.K."/>
            <person name="Li Y."/>
            <person name="Chen G.Z."/>
            <person name="Liu X.D."/>
            <person name="Liao X.Y."/>
            <person name="Jiang Y.T."/>
            <person name="Yu X."/>
            <person name="Hao Y."/>
            <person name="Huang J."/>
            <person name="Zhao X.W."/>
            <person name="Ke S."/>
            <person name="Chen Y.Y."/>
            <person name="Wu W.L."/>
            <person name="Hsu J.L."/>
            <person name="Lin Y.F."/>
            <person name="Huang M.D."/>
            <person name="Li C.Y."/>
            <person name="Huang L."/>
            <person name="Wang Z.W."/>
            <person name="Zhao X."/>
            <person name="Zhong W.Y."/>
            <person name="Peng D.H."/>
            <person name="Ahmad S."/>
            <person name="Lan S."/>
            <person name="Zhang J.S."/>
            <person name="Tsai W.C."/>
            <person name="Van de Peer Y."/>
            <person name="Liu Z.J."/>
        </authorList>
    </citation>
    <scope>NUCLEOTIDE SEQUENCE</scope>
    <source>
        <strain evidence="12">SCP</strain>
    </source>
</reference>
<keyword evidence="2" id="KW-0328">Glycosyltransferase</keyword>
<feature type="active site" evidence="8">
    <location>
        <position position="140"/>
    </location>
</feature>
<dbReference type="Proteomes" id="UP001179952">
    <property type="component" value="Unassembled WGS sequence"/>
</dbReference>
<dbReference type="Gene3D" id="3.90.550.10">
    <property type="entry name" value="Spore Coat Polysaccharide Biosynthesis Protein SpsA, Chain A"/>
    <property type="match status" value="2"/>
</dbReference>
<keyword evidence="3" id="KW-0808">Transferase</keyword>
<feature type="transmembrane region" description="Helical" evidence="11">
    <location>
        <begin position="558"/>
        <end position="575"/>
    </location>
</feature>
<dbReference type="PANTHER" id="PTHR13301">
    <property type="entry name" value="X-BOX TRANSCRIPTION FACTOR-RELATED"/>
    <property type="match status" value="1"/>
</dbReference>
<evidence type="ECO:0000256" key="4">
    <source>
        <dbReference type="ARBA" id="ARBA00022692"/>
    </source>
</evidence>
<dbReference type="SUPFAM" id="SSF53448">
    <property type="entry name" value="Nucleotide-diphospho-sugar transferases"/>
    <property type="match status" value="1"/>
</dbReference>
<evidence type="ECO:0000256" key="10">
    <source>
        <dbReference type="PIRSR" id="PIRSR605150-3"/>
    </source>
</evidence>